<feature type="domain" description="GGDEF" evidence="2">
    <location>
        <begin position="407"/>
        <end position="534"/>
    </location>
</feature>
<reference evidence="3 4" key="1">
    <citation type="submission" date="2022-06" db="EMBL/GenBank/DDBJ databases">
        <title>Draft genome sequence of type strain Streptomyces rubrisoli DSM 42083.</title>
        <authorList>
            <person name="Duangmal K."/>
            <person name="Klaysubun C."/>
        </authorList>
    </citation>
    <scope>NUCLEOTIDE SEQUENCE [LARGE SCALE GENOMIC DNA]</scope>
    <source>
        <strain evidence="3 4">DSM 42083</strain>
    </source>
</reference>
<dbReference type="SUPFAM" id="SSF55073">
    <property type="entry name" value="Nucleotide cyclase"/>
    <property type="match status" value="1"/>
</dbReference>
<sequence>MPAWTDRLRFAFQPVVNVVTGSVAALELLARPEEGDLLCSARRSPELDVEIAALAVRSAARQEALLPLHVNLFAATLAELPEPTPLLAAVREVGRRPWEITVDVGPPFSGLWRDPLVEAVRSLRERGYRICVDGVGDGDVPVRLLAELAPDIVKLDASLTAGLPGDERRRAVVGALRHFCESVGGRLAVEGVETERQFAAVRELGVHLAQGNLFAPAARRPTADVYRPPVPPPAAAVPASAPAGPPVAAFLRPAALLPLSVSAERVREVLTASEETSGVVLVDDDGVPVRTIDRDRFLLSLSGRYGHALHADRPALRLADHPRTIPLAATAWQVLDVVAADARRRTGDDVAVVDPAGRCVGVVRLADIVRSLAESRVEEAVGLNPLTRLPGSDVVNRELERRIAQGVGVAVSWLDVDAFKQVNDGAGFAAGDELIRAVGHHLALCARQFAGALVGHIGGDDFLVLCAPEELAAIAGAVLDRPWSAGGLPVTLSLATLLCPPGRICDHHQAAGQLATLKKEAKALDGTSWVRAQAGHAGHQILRGDSRPYPVRRAAAN</sequence>
<dbReference type="PROSITE" id="PS50887">
    <property type="entry name" value="GGDEF"/>
    <property type="match status" value="1"/>
</dbReference>
<dbReference type="EMBL" id="JANFNH010000004">
    <property type="protein sequence ID" value="MCQ4041965.1"/>
    <property type="molecule type" value="Genomic_DNA"/>
</dbReference>
<dbReference type="InterPro" id="IPR035919">
    <property type="entry name" value="EAL_sf"/>
</dbReference>
<dbReference type="RefSeq" id="WP_255925951.1">
    <property type="nucleotide sequence ID" value="NZ_JANFNH010000004.1"/>
</dbReference>
<dbReference type="PANTHER" id="PTHR33121:SF70">
    <property type="entry name" value="SIGNALING PROTEIN YKOW"/>
    <property type="match status" value="1"/>
</dbReference>
<proteinExistence type="predicted"/>
<evidence type="ECO:0000259" key="2">
    <source>
        <dbReference type="PROSITE" id="PS50887"/>
    </source>
</evidence>
<feature type="domain" description="EAL" evidence="1">
    <location>
        <begin position="1"/>
        <end position="231"/>
    </location>
</feature>
<dbReference type="Pfam" id="PF00990">
    <property type="entry name" value="GGDEF"/>
    <property type="match status" value="1"/>
</dbReference>
<dbReference type="SUPFAM" id="SSF141868">
    <property type="entry name" value="EAL domain-like"/>
    <property type="match status" value="1"/>
</dbReference>
<evidence type="ECO:0000259" key="1">
    <source>
        <dbReference type="PROSITE" id="PS50883"/>
    </source>
</evidence>
<evidence type="ECO:0000313" key="3">
    <source>
        <dbReference type="EMBL" id="MCQ4041965.1"/>
    </source>
</evidence>
<accession>A0ABT1P9D0</accession>
<keyword evidence="4" id="KW-1185">Reference proteome</keyword>
<dbReference type="CDD" id="cd01948">
    <property type="entry name" value="EAL"/>
    <property type="match status" value="1"/>
</dbReference>
<dbReference type="Gene3D" id="3.20.20.450">
    <property type="entry name" value="EAL domain"/>
    <property type="match status" value="1"/>
</dbReference>
<comment type="caution">
    <text evidence="3">The sequence shown here is derived from an EMBL/GenBank/DDBJ whole genome shotgun (WGS) entry which is preliminary data.</text>
</comment>
<dbReference type="InterPro" id="IPR000160">
    <property type="entry name" value="GGDEF_dom"/>
</dbReference>
<name>A0ABT1P9D0_9ACTN</name>
<dbReference type="PROSITE" id="PS50883">
    <property type="entry name" value="EAL"/>
    <property type="match status" value="1"/>
</dbReference>
<dbReference type="SUPFAM" id="SSF54631">
    <property type="entry name" value="CBS-domain pair"/>
    <property type="match status" value="1"/>
</dbReference>
<dbReference type="Gene3D" id="3.30.70.270">
    <property type="match status" value="1"/>
</dbReference>
<dbReference type="InterPro" id="IPR046342">
    <property type="entry name" value="CBS_dom_sf"/>
</dbReference>
<dbReference type="InterPro" id="IPR029787">
    <property type="entry name" value="Nucleotide_cyclase"/>
</dbReference>
<gene>
    <name evidence="3" type="ORF">NON19_07930</name>
</gene>
<protein>
    <submittedName>
        <fullName evidence="3">GGDEF domain-containing protein</fullName>
    </submittedName>
</protein>
<dbReference type="SMART" id="SM00267">
    <property type="entry name" value="GGDEF"/>
    <property type="match status" value="1"/>
</dbReference>
<dbReference type="InterPro" id="IPR043128">
    <property type="entry name" value="Rev_trsase/Diguanyl_cyclase"/>
</dbReference>
<organism evidence="3 4">
    <name type="scientific">Streptantibioticus rubrisoli</name>
    <dbReference type="NCBI Taxonomy" id="1387313"/>
    <lineage>
        <taxon>Bacteria</taxon>
        <taxon>Bacillati</taxon>
        <taxon>Actinomycetota</taxon>
        <taxon>Actinomycetes</taxon>
        <taxon>Kitasatosporales</taxon>
        <taxon>Streptomycetaceae</taxon>
        <taxon>Streptantibioticus</taxon>
    </lineage>
</organism>
<dbReference type="SMART" id="SM00052">
    <property type="entry name" value="EAL"/>
    <property type="match status" value="1"/>
</dbReference>
<evidence type="ECO:0000313" key="4">
    <source>
        <dbReference type="Proteomes" id="UP001206206"/>
    </source>
</evidence>
<dbReference type="InterPro" id="IPR001633">
    <property type="entry name" value="EAL_dom"/>
</dbReference>
<dbReference type="InterPro" id="IPR050706">
    <property type="entry name" value="Cyclic-di-GMP_PDE-like"/>
</dbReference>
<dbReference type="Proteomes" id="UP001206206">
    <property type="component" value="Unassembled WGS sequence"/>
</dbReference>
<dbReference type="PANTHER" id="PTHR33121">
    <property type="entry name" value="CYCLIC DI-GMP PHOSPHODIESTERASE PDEF"/>
    <property type="match status" value="1"/>
</dbReference>
<dbReference type="Pfam" id="PF00563">
    <property type="entry name" value="EAL"/>
    <property type="match status" value="1"/>
</dbReference>
<dbReference type="CDD" id="cd01949">
    <property type="entry name" value="GGDEF"/>
    <property type="match status" value="1"/>
</dbReference>